<dbReference type="RefSeq" id="WP_025349842.1">
    <property type="nucleotide sequence ID" value="NZ_CP006850.1"/>
</dbReference>
<dbReference type="Proteomes" id="UP000019150">
    <property type="component" value="Chromosome"/>
</dbReference>
<dbReference type="eggNOG" id="COG2159">
    <property type="taxonomic scope" value="Bacteria"/>
</dbReference>
<accession>W5TGS8</accession>
<dbReference type="EMBL" id="CP006850">
    <property type="protein sequence ID" value="AHH18402.1"/>
    <property type="molecule type" value="Genomic_DNA"/>
</dbReference>
<evidence type="ECO:0000313" key="4">
    <source>
        <dbReference type="Proteomes" id="UP000019150"/>
    </source>
</evidence>
<dbReference type="AlphaFoldDB" id="W5TGS8"/>
<dbReference type="GO" id="GO:0019748">
    <property type="term" value="P:secondary metabolic process"/>
    <property type="evidence" value="ECO:0007669"/>
    <property type="project" value="TreeGrafter"/>
</dbReference>
<dbReference type="InterPro" id="IPR032465">
    <property type="entry name" value="ACMSD"/>
</dbReference>
<reference evidence="3 4" key="1">
    <citation type="journal article" date="2014" name="Appl. Environ. Microbiol.">
        <title>Insights into the Microbial Degradation of Rubber and Gutta-Percha by Analysis of the Complete Genome of Nocardia nova SH22a.</title>
        <authorList>
            <person name="Luo Q."/>
            <person name="Hiessl S."/>
            <person name="Poehlein A."/>
            <person name="Daniel R."/>
            <person name="Steinbuchel A."/>
        </authorList>
    </citation>
    <scope>NUCLEOTIDE SEQUENCE [LARGE SCALE GENOMIC DNA]</scope>
    <source>
        <strain evidence="3">SH22a</strain>
    </source>
</reference>
<dbReference type="Pfam" id="PF04909">
    <property type="entry name" value="Amidohydro_2"/>
    <property type="match status" value="1"/>
</dbReference>
<dbReference type="GO" id="GO:0005737">
    <property type="term" value="C:cytoplasm"/>
    <property type="evidence" value="ECO:0007669"/>
    <property type="project" value="TreeGrafter"/>
</dbReference>
<proteinExistence type="predicted"/>
<keyword evidence="4" id="KW-1185">Reference proteome</keyword>
<evidence type="ECO:0000256" key="1">
    <source>
        <dbReference type="ARBA" id="ARBA00023239"/>
    </source>
</evidence>
<dbReference type="GO" id="GO:0016787">
    <property type="term" value="F:hydrolase activity"/>
    <property type="evidence" value="ECO:0007669"/>
    <property type="project" value="UniProtKB-KW"/>
</dbReference>
<dbReference type="InterPro" id="IPR032466">
    <property type="entry name" value="Metal_Hydrolase"/>
</dbReference>
<dbReference type="PANTHER" id="PTHR21240">
    <property type="entry name" value="2-AMINO-3-CARBOXYLMUCONATE-6-SEMIALDEHYDE DECARBOXYLASE"/>
    <property type="match status" value="1"/>
</dbReference>
<dbReference type="GO" id="GO:0016831">
    <property type="term" value="F:carboxy-lyase activity"/>
    <property type="evidence" value="ECO:0007669"/>
    <property type="project" value="InterPro"/>
</dbReference>
<feature type="domain" description="Amidohydrolase-related" evidence="2">
    <location>
        <begin position="100"/>
        <end position="394"/>
    </location>
</feature>
<dbReference type="OrthoDB" id="8673349at2"/>
<dbReference type="PATRIC" id="fig|1415166.3.peg.3709"/>
<protein>
    <submittedName>
        <fullName evidence="3">Putative aminohydrolase</fullName>
    </submittedName>
</protein>
<keyword evidence="3" id="KW-0378">Hydrolase</keyword>
<dbReference type="STRING" id="1415166.NONO_c36150"/>
<evidence type="ECO:0000313" key="3">
    <source>
        <dbReference type="EMBL" id="AHH18402.1"/>
    </source>
</evidence>
<name>W5TGS8_9NOCA</name>
<sequence length="400" mass="45549">MTSNPAAVRIFDADNHYYEPFEAIASRLDPELRKRVIDCALVDGKKRHVLGGTVDYQIVNPSFDPVAKPGALYEWFRGNPRGLPAQDYLVDREPLPEYYHNPEPRVKLMDQQGLDQVWLFPTSTVLYEEPLKDDPEGVAILMDAFNSWLLEDWTFNYQNRIFSAPYVSLAIVEKAAKTVRWAAENGATSLVMPPRSVVTPDGPRRPADPVFDPFWEAVAETGLTVVIHAGNSGYSYNGYVDSRVGSSHGEQSRFASDVQIWRALQQDRPIFDMMASFMYDRLFERFPTVRIASVENGCKFLPDLFLKAQMMKNKLPSRFKEDPVELFKKNVWVNPFWEDELSELIDFIGADRVLFGSDWPHVEGLPNPADYLVETKDLDDATREMVMGGNARELNTPRPA</sequence>
<dbReference type="InterPro" id="IPR006680">
    <property type="entry name" value="Amidohydro-rel"/>
</dbReference>
<dbReference type="Gene3D" id="3.20.20.140">
    <property type="entry name" value="Metal-dependent hydrolases"/>
    <property type="match status" value="1"/>
</dbReference>
<dbReference type="HOGENOM" id="CLU_039329_0_0_11"/>
<keyword evidence="1" id="KW-0456">Lyase</keyword>
<gene>
    <name evidence="3" type="ORF">NONO_c36150</name>
</gene>
<dbReference type="PANTHER" id="PTHR21240:SF28">
    <property type="entry name" value="ISO-OROTATE DECARBOXYLASE (EUROFUNG)"/>
    <property type="match status" value="1"/>
</dbReference>
<dbReference type="KEGG" id="nno:NONO_c36150"/>
<dbReference type="SUPFAM" id="SSF51556">
    <property type="entry name" value="Metallo-dependent hydrolases"/>
    <property type="match status" value="1"/>
</dbReference>
<evidence type="ECO:0000259" key="2">
    <source>
        <dbReference type="Pfam" id="PF04909"/>
    </source>
</evidence>
<organism evidence="3 4">
    <name type="scientific">Nocardia nova SH22a</name>
    <dbReference type="NCBI Taxonomy" id="1415166"/>
    <lineage>
        <taxon>Bacteria</taxon>
        <taxon>Bacillati</taxon>
        <taxon>Actinomycetota</taxon>
        <taxon>Actinomycetes</taxon>
        <taxon>Mycobacteriales</taxon>
        <taxon>Nocardiaceae</taxon>
        <taxon>Nocardia</taxon>
    </lineage>
</organism>